<dbReference type="EC" id="2.1.1.100" evidence="3 10"/>
<comment type="caution">
    <text evidence="11">The sequence shown here is derived from an EMBL/GenBank/DDBJ whole genome shotgun (WGS) entry which is preliminary data.</text>
</comment>
<dbReference type="Gene3D" id="1.20.120.1630">
    <property type="match status" value="1"/>
</dbReference>
<keyword evidence="4 10" id="KW-0489">Methyltransferase</keyword>
<gene>
    <name evidence="11" type="ORF">CASFOL_024021</name>
</gene>
<dbReference type="InterPro" id="IPR007269">
    <property type="entry name" value="ICMT_MeTrfase"/>
</dbReference>
<keyword evidence="10" id="KW-0256">Endoplasmic reticulum</keyword>
<evidence type="ECO:0000313" key="12">
    <source>
        <dbReference type="Proteomes" id="UP001632038"/>
    </source>
</evidence>
<evidence type="ECO:0000313" key="11">
    <source>
        <dbReference type="EMBL" id="KAL3631037.1"/>
    </source>
</evidence>
<evidence type="ECO:0000256" key="10">
    <source>
        <dbReference type="RuleBase" id="RU362022"/>
    </source>
</evidence>
<evidence type="ECO:0000256" key="5">
    <source>
        <dbReference type="ARBA" id="ARBA00022679"/>
    </source>
</evidence>
<name>A0ABD3CR24_9LAMI</name>
<keyword evidence="9 10" id="KW-0472">Membrane</keyword>
<evidence type="ECO:0000256" key="9">
    <source>
        <dbReference type="ARBA" id="ARBA00023136"/>
    </source>
</evidence>
<dbReference type="PROSITE" id="PS51564">
    <property type="entry name" value="SAM_ICMT"/>
    <property type="match status" value="1"/>
</dbReference>
<dbReference type="GO" id="GO:0005789">
    <property type="term" value="C:endoplasmic reticulum membrane"/>
    <property type="evidence" value="ECO:0007669"/>
    <property type="project" value="UniProtKB-SubCell"/>
</dbReference>
<comment type="subcellular location">
    <subcellularLocation>
        <location evidence="10">Endoplasmic reticulum membrane</location>
        <topology evidence="10">Multi-pass membrane protein</topology>
    </subcellularLocation>
    <subcellularLocation>
        <location evidence="1">Membrane</location>
        <topology evidence="1">Multi-pass membrane protein</topology>
    </subcellularLocation>
</comment>
<feature type="transmembrane region" description="Helical" evidence="10">
    <location>
        <begin position="12"/>
        <end position="31"/>
    </location>
</feature>
<dbReference type="InterPro" id="IPR025770">
    <property type="entry name" value="PPMT_MeTrfase"/>
</dbReference>
<keyword evidence="12" id="KW-1185">Reference proteome</keyword>
<keyword evidence="5" id="KW-0808">Transferase</keyword>
<evidence type="ECO:0000256" key="3">
    <source>
        <dbReference type="ARBA" id="ARBA00012151"/>
    </source>
</evidence>
<keyword evidence="8 10" id="KW-1133">Transmembrane helix</keyword>
<evidence type="ECO:0000256" key="4">
    <source>
        <dbReference type="ARBA" id="ARBA00022603"/>
    </source>
</evidence>
<comment type="catalytic activity">
    <reaction evidence="10">
        <text>[protein]-C-terminal S-[(2E,6E)-farnesyl]-L-cysteine + S-adenosyl-L-methionine = [protein]-C-terminal S-[(2E,6E)-farnesyl]-L-cysteine methyl ester + S-adenosyl-L-homocysteine</text>
        <dbReference type="Rhea" id="RHEA:21672"/>
        <dbReference type="Rhea" id="RHEA-COMP:12125"/>
        <dbReference type="Rhea" id="RHEA-COMP:12126"/>
        <dbReference type="ChEBI" id="CHEBI:57856"/>
        <dbReference type="ChEBI" id="CHEBI:59789"/>
        <dbReference type="ChEBI" id="CHEBI:90510"/>
        <dbReference type="ChEBI" id="CHEBI:90511"/>
        <dbReference type="EC" id="2.1.1.100"/>
    </reaction>
</comment>
<dbReference type="Proteomes" id="UP001632038">
    <property type="component" value="Unassembled WGS sequence"/>
</dbReference>
<evidence type="ECO:0000256" key="1">
    <source>
        <dbReference type="ARBA" id="ARBA00004141"/>
    </source>
</evidence>
<keyword evidence="6 10" id="KW-0949">S-adenosyl-L-methionine</keyword>
<feature type="transmembrane region" description="Helical" evidence="10">
    <location>
        <begin position="135"/>
        <end position="163"/>
    </location>
</feature>
<feature type="transmembrane region" description="Helical" evidence="10">
    <location>
        <begin position="51"/>
        <end position="69"/>
    </location>
</feature>
<dbReference type="Pfam" id="PF04140">
    <property type="entry name" value="ICMT"/>
    <property type="match status" value="1"/>
</dbReference>
<protein>
    <recommendedName>
        <fullName evidence="3 10">Protein-S-isoprenylcysteine O-methyltransferase</fullName>
        <ecNumber evidence="3 10">2.1.1.100</ecNumber>
    </recommendedName>
</protein>
<evidence type="ECO:0000256" key="2">
    <source>
        <dbReference type="ARBA" id="ARBA00009140"/>
    </source>
</evidence>
<feature type="transmembrane region" description="Helical" evidence="10">
    <location>
        <begin position="75"/>
        <end position="92"/>
    </location>
</feature>
<keyword evidence="7 10" id="KW-0812">Transmembrane</keyword>
<comment type="cofactor">
    <cofactor evidence="10">
        <name>Zn(2+)</name>
        <dbReference type="ChEBI" id="CHEBI:29105"/>
    </cofactor>
    <text evidence="10">Divalent metal cations. Probably Zn(2+).</text>
</comment>
<accession>A0ABD3CR24</accession>
<dbReference type="AlphaFoldDB" id="A0ABD3CR24"/>
<dbReference type="GO" id="GO:0004671">
    <property type="term" value="F:protein C-terminal S-isoprenylcysteine carboxyl O-methyltransferase activity"/>
    <property type="evidence" value="ECO:0007669"/>
    <property type="project" value="UniProtKB-EC"/>
</dbReference>
<proteinExistence type="inferred from homology"/>
<dbReference type="PANTHER" id="PTHR12714:SF9">
    <property type="entry name" value="PROTEIN-S-ISOPRENYLCYSTEINE O-METHYLTRANSFERASE"/>
    <property type="match status" value="1"/>
</dbReference>
<evidence type="ECO:0000256" key="7">
    <source>
        <dbReference type="ARBA" id="ARBA00022692"/>
    </source>
</evidence>
<comment type="similarity">
    <text evidence="2 10">Belongs to the class VI-like SAM-binding methyltransferase superfamily. Isoprenylcysteine carboxyl methyltransferase family.</text>
</comment>
<dbReference type="PANTHER" id="PTHR12714">
    <property type="entry name" value="PROTEIN-S ISOPRENYLCYSTEINE O-METHYLTRANSFERASE"/>
    <property type="match status" value="1"/>
</dbReference>
<reference evidence="12" key="1">
    <citation type="journal article" date="2024" name="IScience">
        <title>Strigolactones Initiate the Formation of Haustorium-like Structures in Castilleja.</title>
        <authorList>
            <person name="Buerger M."/>
            <person name="Peterson D."/>
            <person name="Chory J."/>
        </authorList>
    </citation>
    <scope>NUCLEOTIDE SEQUENCE [LARGE SCALE GENOMIC DNA]</scope>
</reference>
<organism evidence="11 12">
    <name type="scientific">Castilleja foliolosa</name>
    <dbReference type="NCBI Taxonomy" id="1961234"/>
    <lineage>
        <taxon>Eukaryota</taxon>
        <taxon>Viridiplantae</taxon>
        <taxon>Streptophyta</taxon>
        <taxon>Embryophyta</taxon>
        <taxon>Tracheophyta</taxon>
        <taxon>Spermatophyta</taxon>
        <taxon>Magnoliopsida</taxon>
        <taxon>eudicotyledons</taxon>
        <taxon>Gunneridae</taxon>
        <taxon>Pentapetalae</taxon>
        <taxon>asterids</taxon>
        <taxon>lamiids</taxon>
        <taxon>Lamiales</taxon>
        <taxon>Orobanchaceae</taxon>
        <taxon>Pedicularideae</taxon>
        <taxon>Castillejinae</taxon>
        <taxon>Castilleja</taxon>
    </lineage>
</organism>
<sequence length="197" mass="23124">MTEIFSYTVCRQLSQMLFAIIFFHCSEYVLVMVIHGKNSASLKSLLISRNYILAMICSLVEYLIEIYFFPDMKEHWLISNTGLVLMFVGEIIRKLAIITAGRSFTHLIKRYHEDHHVLITHGVYKFVRHPGYCGFFIWSVGTQIMICNPLATVAFTLVVWRFFQERIPYEEFFLRQFFGSNYEEYAGRTISGVPFIK</sequence>
<evidence type="ECO:0000256" key="6">
    <source>
        <dbReference type="ARBA" id="ARBA00022691"/>
    </source>
</evidence>
<dbReference type="EMBL" id="JAVIJP010000032">
    <property type="protein sequence ID" value="KAL3631037.1"/>
    <property type="molecule type" value="Genomic_DNA"/>
</dbReference>
<evidence type="ECO:0000256" key="8">
    <source>
        <dbReference type="ARBA" id="ARBA00022989"/>
    </source>
</evidence>
<dbReference type="GO" id="GO:0032259">
    <property type="term" value="P:methylation"/>
    <property type="evidence" value="ECO:0007669"/>
    <property type="project" value="UniProtKB-KW"/>
</dbReference>